<dbReference type="InterPro" id="IPR046336">
    <property type="entry name" value="Lon_prtase_N_sf"/>
</dbReference>
<dbReference type="InterPro" id="IPR008268">
    <property type="entry name" value="Peptidase_S16_AS"/>
</dbReference>
<dbReference type="Pfam" id="PF02190">
    <property type="entry name" value="LON_substr_bdg"/>
    <property type="match status" value="1"/>
</dbReference>
<dbReference type="InterPro" id="IPR027065">
    <property type="entry name" value="Lon_Prtase"/>
</dbReference>
<dbReference type="CDD" id="cd19500">
    <property type="entry name" value="RecA-like_Lon"/>
    <property type="match status" value="1"/>
</dbReference>
<keyword evidence="17" id="KW-1185">Reference proteome</keyword>
<evidence type="ECO:0000313" key="16">
    <source>
        <dbReference type="EMBL" id="MFC5863066.1"/>
    </source>
</evidence>
<dbReference type="EC" id="3.4.21.53" evidence="9 10"/>
<dbReference type="SMART" id="SM00464">
    <property type="entry name" value="LON"/>
    <property type="match status" value="1"/>
</dbReference>
<evidence type="ECO:0000256" key="11">
    <source>
        <dbReference type="PROSITE-ProRule" id="PRU01122"/>
    </source>
</evidence>
<feature type="domain" description="Lon proteolytic" evidence="14">
    <location>
        <begin position="616"/>
        <end position="798"/>
    </location>
</feature>
<evidence type="ECO:0000256" key="2">
    <source>
        <dbReference type="ARBA" id="ARBA00022490"/>
    </source>
</evidence>
<comment type="catalytic activity">
    <reaction evidence="9 10 11">
        <text>Hydrolysis of proteins in presence of ATP.</text>
        <dbReference type="EC" id="3.4.21.53"/>
    </reaction>
</comment>
<dbReference type="Gene3D" id="1.20.58.1480">
    <property type="match status" value="1"/>
</dbReference>
<comment type="similarity">
    <text evidence="9 10 11 12">Belongs to the peptidase S16 family.</text>
</comment>
<name>A0ABW1EFJ5_9BACT</name>
<dbReference type="InterPro" id="IPR003959">
    <property type="entry name" value="ATPase_AAA_core"/>
</dbReference>
<dbReference type="InterPro" id="IPR003111">
    <property type="entry name" value="Lon_prtase_N"/>
</dbReference>
<evidence type="ECO:0000256" key="13">
    <source>
        <dbReference type="SAM" id="MobiDB-lite"/>
    </source>
</evidence>
<evidence type="ECO:0000256" key="8">
    <source>
        <dbReference type="ARBA" id="ARBA00023016"/>
    </source>
</evidence>
<dbReference type="Pfam" id="PF22667">
    <property type="entry name" value="Lon_lid"/>
    <property type="match status" value="1"/>
</dbReference>
<evidence type="ECO:0000256" key="4">
    <source>
        <dbReference type="ARBA" id="ARBA00022741"/>
    </source>
</evidence>
<evidence type="ECO:0000313" key="17">
    <source>
        <dbReference type="Proteomes" id="UP001596091"/>
    </source>
</evidence>
<dbReference type="PANTHER" id="PTHR10046">
    <property type="entry name" value="ATP DEPENDENT LON PROTEASE FAMILY MEMBER"/>
    <property type="match status" value="1"/>
</dbReference>
<dbReference type="InterPro" id="IPR003593">
    <property type="entry name" value="AAA+_ATPase"/>
</dbReference>
<dbReference type="EMBL" id="JBHSPH010000003">
    <property type="protein sequence ID" value="MFC5863066.1"/>
    <property type="molecule type" value="Genomic_DNA"/>
</dbReference>
<keyword evidence="8 9" id="KW-0346">Stress response</keyword>
<dbReference type="Proteomes" id="UP001596091">
    <property type="component" value="Unassembled WGS sequence"/>
</dbReference>
<keyword evidence="4 9" id="KW-0547">Nucleotide-binding</keyword>
<comment type="subunit">
    <text evidence="9 10">Homohexamer. Organized in a ring with a central cavity.</text>
</comment>
<dbReference type="InterPro" id="IPR054594">
    <property type="entry name" value="Lon_lid"/>
</dbReference>
<evidence type="ECO:0000259" key="15">
    <source>
        <dbReference type="PROSITE" id="PS51787"/>
    </source>
</evidence>
<dbReference type="Pfam" id="PF05362">
    <property type="entry name" value="Lon_C"/>
    <property type="match status" value="1"/>
</dbReference>
<dbReference type="Gene3D" id="1.20.5.5270">
    <property type="match status" value="1"/>
</dbReference>
<evidence type="ECO:0000256" key="6">
    <source>
        <dbReference type="ARBA" id="ARBA00022825"/>
    </source>
</evidence>
<dbReference type="Gene3D" id="2.30.130.40">
    <property type="entry name" value="LON domain-like"/>
    <property type="match status" value="1"/>
</dbReference>
<dbReference type="PROSITE" id="PS51786">
    <property type="entry name" value="LON_PROTEOLYTIC"/>
    <property type="match status" value="1"/>
</dbReference>
<dbReference type="InterPro" id="IPR015947">
    <property type="entry name" value="PUA-like_sf"/>
</dbReference>
<dbReference type="GO" id="GO:0004252">
    <property type="term" value="F:serine-type endopeptidase activity"/>
    <property type="evidence" value="ECO:0007669"/>
    <property type="project" value="UniProtKB-EC"/>
</dbReference>
<comment type="subcellular location">
    <subcellularLocation>
        <location evidence="1 9 10">Cytoplasm</location>
    </subcellularLocation>
</comment>
<dbReference type="PRINTS" id="PR00830">
    <property type="entry name" value="ENDOLAPTASE"/>
</dbReference>
<dbReference type="HAMAP" id="MF_01973">
    <property type="entry name" value="lon_bact"/>
    <property type="match status" value="1"/>
</dbReference>
<evidence type="ECO:0000259" key="14">
    <source>
        <dbReference type="PROSITE" id="PS51786"/>
    </source>
</evidence>
<feature type="domain" description="Lon N-terminal" evidence="15">
    <location>
        <begin position="29"/>
        <end position="226"/>
    </location>
</feature>
<feature type="active site" evidence="9 11">
    <location>
        <position position="703"/>
    </location>
</feature>
<dbReference type="InterPro" id="IPR020568">
    <property type="entry name" value="Ribosomal_Su5_D2-typ_SF"/>
</dbReference>
<dbReference type="InterPro" id="IPR027417">
    <property type="entry name" value="P-loop_NTPase"/>
</dbReference>
<dbReference type="PROSITE" id="PS01046">
    <property type="entry name" value="LON_SER"/>
    <property type="match status" value="1"/>
</dbReference>
<evidence type="ECO:0000256" key="9">
    <source>
        <dbReference type="HAMAP-Rule" id="MF_01973"/>
    </source>
</evidence>
<comment type="caution">
    <text evidence="16">The sequence shown here is derived from an EMBL/GenBank/DDBJ whole genome shotgun (WGS) entry which is preliminary data.</text>
</comment>
<organism evidence="16 17">
    <name type="scientific">Acidicapsa dinghuensis</name>
    <dbReference type="NCBI Taxonomy" id="2218256"/>
    <lineage>
        <taxon>Bacteria</taxon>
        <taxon>Pseudomonadati</taxon>
        <taxon>Acidobacteriota</taxon>
        <taxon>Terriglobia</taxon>
        <taxon>Terriglobales</taxon>
        <taxon>Acidobacteriaceae</taxon>
        <taxon>Acidicapsa</taxon>
    </lineage>
</organism>
<feature type="active site" evidence="9 11">
    <location>
        <position position="746"/>
    </location>
</feature>
<evidence type="ECO:0000256" key="7">
    <source>
        <dbReference type="ARBA" id="ARBA00022840"/>
    </source>
</evidence>
<evidence type="ECO:0000256" key="5">
    <source>
        <dbReference type="ARBA" id="ARBA00022801"/>
    </source>
</evidence>
<accession>A0ABW1EFJ5</accession>
<dbReference type="PIRSF" id="PIRSF001174">
    <property type="entry name" value="Lon_proteas"/>
    <property type="match status" value="1"/>
</dbReference>
<dbReference type="RefSeq" id="WP_263339414.1">
    <property type="nucleotide sequence ID" value="NZ_JAGSYH010000005.1"/>
</dbReference>
<dbReference type="SUPFAM" id="SSF88697">
    <property type="entry name" value="PUA domain-like"/>
    <property type="match status" value="1"/>
</dbReference>
<dbReference type="PROSITE" id="PS51787">
    <property type="entry name" value="LON_N"/>
    <property type="match status" value="1"/>
</dbReference>
<evidence type="ECO:0000256" key="1">
    <source>
        <dbReference type="ARBA" id="ARBA00004496"/>
    </source>
</evidence>
<proteinExistence type="evidence at transcript level"/>
<dbReference type="SUPFAM" id="SSF52540">
    <property type="entry name" value="P-loop containing nucleoside triphosphate hydrolases"/>
    <property type="match status" value="1"/>
</dbReference>
<reference evidence="17" key="1">
    <citation type="journal article" date="2019" name="Int. J. Syst. Evol. Microbiol.">
        <title>The Global Catalogue of Microorganisms (GCM) 10K type strain sequencing project: providing services to taxonomists for standard genome sequencing and annotation.</title>
        <authorList>
            <consortium name="The Broad Institute Genomics Platform"/>
            <consortium name="The Broad Institute Genome Sequencing Center for Infectious Disease"/>
            <person name="Wu L."/>
            <person name="Ma J."/>
        </authorList>
    </citation>
    <scope>NUCLEOTIDE SEQUENCE [LARGE SCALE GENOMIC DNA]</scope>
    <source>
        <strain evidence="17">JCM 4087</strain>
    </source>
</reference>
<dbReference type="SUPFAM" id="SSF54211">
    <property type="entry name" value="Ribosomal protein S5 domain 2-like"/>
    <property type="match status" value="1"/>
</dbReference>
<dbReference type="Pfam" id="PF00004">
    <property type="entry name" value="AAA"/>
    <property type="match status" value="1"/>
</dbReference>
<feature type="compositionally biased region" description="Pro residues" evidence="13">
    <location>
        <begin position="1"/>
        <end position="18"/>
    </location>
</feature>
<dbReference type="InterPro" id="IPR008269">
    <property type="entry name" value="Lon_proteolytic"/>
</dbReference>
<protein>
    <recommendedName>
        <fullName evidence="9 10">Lon protease</fullName>
        <ecNumber evidence="9 10">3.4.21.53</ecNumber>
    </recommendedName>
    <alternativeName>
        <fullName evidence="9">ATP-dependent protease La</fullName>
    </alternativeName>
</protein>
<keyword evidence="6 9" id="KW-0720">Serine protease</keyword>
<keyword evidence="7 9" id="KW-0067">ATP-binding</keyword>
<feature type="binding site" evidence="9">
    <location>
        <begin position="378"/>
        <end position="385"/>
    </location>
    <ligand>
        <name>ATP</name>
        <dbReference type="ChEBI" id="CHEBI:30616"/>
    </ligand>
</feature>
<feature type="region of interest" description="Disordered" evidence="13">
    <location>
        <begin position="1"/>
        <end position="21"/>
    </location>
</feature>
<dbReference type="InterPro" id="IPR014721">
    <property type="entry name" value="Ribsml_uS5_D2-typ_fold_subgr"/>
</dbReference>
<comment type="induction">
    <text evidence="9">By heat shock.</text>
</comment>
<gene>
    <name evidence="9 16" type="primary">lon</name>
    <name evidence="16" type="ORF">ACFPT7_12240</name>
</gene>
<dbReference type="Gene3D" id="3.40.50.300">
    <property type="entry name" value="P-loop containing nucleotide triphosphate hydrolases"/>
    <property type="match status" value="1"/>
</dbReference>
<evidence type="ECO:0000256" key="12">
    <source>
        <dbReference type="RuleBase" id="RU000591"/>
    </source>
</evidence>
<dbReference type="Gene3D" id="3.30.230.10">
    <property type="match status" value="1"/>
</dbReference>
<evidence type="ECO:0000256" key="10">
    <source>
        <dbReference type="PIRNR" id="PIRNR001174"/>
    </source>
</evidence>
<dbReference type="NCBIfam" id="TIGR00763">
    <property type="entry name" value="lon"/>
    <property type="match status" value="1"/>
</dbReference>
<dbReference type="Gene3D" id="1.10.8.60">
    <property type="match status" value="1"/>
</dbReference>
<keyword evidence="5 9" id="KW-0378">Hydrolase</keyword>
<evidence type="ECO:0000256" key="3">
    <source>
        <dbReference type="ARBA" id="ARBA00022670"/>
    </source>
</evidence>
<dbReference type="InterPro" id="IPR004815">
    <property type="entry name" value="Lon_bac/euk-typ"/>
</dbReference>
<comment type="function">
    <text evidence="9">ATP-dependent serine protease that mediates the selective degradation of mutant and abnormal proteins as well as certain short-lived regulatory proteins. Required for cellular homeostasis and for survival from DNA damage and developmental changes induced by stress. Degrades polypeptides processively to yield small peptide fragments that are 5 to 10 amino acids long. Binds to DNA in a double-stranded, site-specific manner.</text>
</comment>
<sequence>MFNPIPDPKAAPSTPPNGPATTVPQAKALPVLPVRDTVLFPHAVLPLTVGRESSIQLIESLGDQRTIVVVAQRDARVDTPQPDQLHEYGTLATVHKVVKMPNQSRFVFTEGTARVRLTNFTQTEPYLMAEVEPVAEVESAVEADKASVEALHRNVVFEFQQIVSASTTLSDELQTIAANINEPGRAADFIASSLPFLTTTDKQDLLQASDVAARLEKLNQLLAKEIEVQQLRNKIQTEVQDQVQQSQREYYLREQMKAIQKELGEIDEGQKDIDELRQKIEAAGMPEDVKKEALKELNRLSRMSPMASDSSLVRNYVEWLASLPWAKSTGEKVDINKAAEILADDHYGLKKVKDRILDYLSVLELKPDMKGPILCFVGPPGVGKTSLGRSIARALGRKFQRISLGGMHDEAEIRGHRRTYVGAMPGQIIQSIRRADTNDPVIMLDEIDKLGRDFRGDPAAALLETLDPEQNNTFRDNYLDVPFDLSKVLFICTANMLDSVPEPLLDRMEIISLQGYTEEEKVNIAFKYLIPRQIKANGIPEDVIEFPDETVRSLVRHYTREAGVRRLEQVLGTVCRKVARRFVEGNKDKLVVTKEHLQEFLGGVQVRVDTEVFERTRRPGVAVGLAWTPAGGDVLFVEANKMKGKGGFTVTGQIGEVMQESMQAAMTWVRSNAPSVGLEEDFNSSVDLHIHVPAGAIPKDGPSAGVTMVTTLVSLMTNTPVRPFTAMTGEVTLSGNVLPVGGIKEKFLAARRAGVKHVILPAENRQNVEEDLLPAQTEGVQIHYASRIEEVLAVALPLLNARPQDTTAEISQAGKFLA</sequence>
<dbReference type="InterPro" id="IPR027543">
    <property type="entry name" value="Lon_bac"/>
</dbReference>
<keyword evidence="2 9" id="KW-0963">Cytoplasm</keyword>
<dbReference type="SMART" id="SM00382">
    <property type="entry name" value="AAA"/>
    <property type="match status" value="1"/>
</dbReference>
<keyword evidence="3 9" id="KW-0645">Protease</keyword>